<gene>
    <name evidence="10" type="ORF">LGH70_00080</name>
</gene>
<evidence type="ECO:0000256" key="2">
    <source>
        <dbReference type="ARBA" id="ARBA00012729"/>
    </source>
</evidence>
<dbReference type="PROSITE" id="PS51910">
    <property type="entry name" value="GH18_2"/>
    <property type="match status" value="1"/>
</dbReference>
<dbReference type="SMART" id="SM00636">
    <property type="entry name" value="Glyco_18"/>
    <property type="match status" value="1"/>
</dbReference>
<dbReference type="SUPFAM" id="SSF49785">
    <property type="entry name" value="Galactose-binding domain-like"/>
    <property type="match status" value="2"/>
</dbReference>
<dbReference type="Gene3D" id="3.20.20.80">
    <property type="entry name" value="Glycosidases"/>
    <property type="match status" value="1"/>
</dbReference>
<comment type="catalytic activity">
    <reaction evidence="1">
        <text>Random endo-hydrolysis of N-acetyl-beta-D-glucosaminide (1-&gt;4)-beta-linkages in chitin and chitodextrins.</text>
        <dbReference type="EC" id="3.2.1.14"/>
    </reaction>
</comment>
<dbReference type="InterPro" id="IPR006584">
    <property type="entry name" value="Cellulose-bd_IV"/>
</dbReference>
<organism evidence="10 11">
    <name type="scientific">Hymenobacter nitidus</name>
    <dbReference type="NCBI Taxonomy" id="2880929"/>
    <lineage>
        <taxon>Bacteria</taxon>
        <taxon>Pseudomonadati</taxon>
        <taxon>Bacteroidota</taxon>
        <taxon>Cytophagia</taxon>
        <taxon>Cytophagales</taxon>
        <taxon>Hymenobacteraceae</taxon>
        <taxon>Hymenobacter</taxon>
    </lineage>
</organism>
<dbReference type="PROSITE" id="PS51175">
    <property type="entry name" value="CBM6"/>
    <property type="match status" value="2"/>
</dbReference>
<evidence type="ECO:0000256" key="1">
    <source>
        <dbReference type="ARBA" id="ARBA00000822"/>
    </source>
</evidence>
<evidence type="ECO:0000256" key="5">
    <source>
        <dbReference type="ARBA" id="ARBA00023295"/>
    </source>
</evidence>
<comment type="caution">
    <text evidence="10">The sequence shown here is derived from an EMBL/GenBank/DDBJ whole genome shotgun (WGS) entry which is preliminary data.</text>
</comment>
<dbReference type="Pfam" id="PF00704">
    <property type="entry name" value="Glyco_hydro_18"/>
    <property type="match status" value="1"/>
</dbReference>
<dbReference type="InterPro" id="IPR050314">
    <property type="entry name" value="Glycosyl_Hydrlase_18"/>
</dbReference>
<dbReference type="Gene3D" id="2.60.120.260">
    <property type="entry name" value="Galactose-binding domain-like"/>
    <property type="match status" value="2"/>
</dbReference>
<dbReference type="PANTHER" id="PTHR11177:SF317">
    <property type="entry name" value="CHITINASE 12-RELATED"/>
    <property type="match status" value="1"/>
</dbReference>
<dbReference type="PANTHER" id="PTHR11177">
    <property type="entry name" value="CHITINASE"/>
    <property type="match status" value="1"/>
</dbReference>
<dbReference type="Pfam" id="PF18962">
    <property type="entry name" value="Por_Secre_tail"/>
    <property type="match status" value="1"/>
</dbReference>
<feature type="domain" description="CBM6" evidence="8">
    <location>
        <begin position="318"/>
        <end position="439"/>
    </location>
</feature>
<evidence type="ECO:0000313" key="11">
    <source>
        <dbReference type="Proteomes" id="UP001165297"/>
    </source>
</evidence>
<dbReference type="InterPro" id="IPR017853">
    <property type="entry name" value="GH"/>
</dbReference>
<evidence type="ECO:0000256" key="7">
    <source>
        <dbReference type="SAM" id="SignalP"/>
    </source>
</evidence>
<dbReference type="EC" id="3.2.1.14" evidence="2"/>
<feature type="domain" description="GH18" evidence="9">
    <location>
        <begin position="28"/>
        <end position="305"/>
    </location>
</feature>
<dbReference type="RefSeq" id="WP_226181523.1">
    <property type="nucleotide sequence ID" value="NZ_JAJADQ010000001.1"/>
</dbReference>
<dbReference type="SUPFAM" id="SSF51445">
    <property type="entry name" value="(Trans)glycosidases"/>
    <property type="match status" value="1"/>
</dbReference>
<accession>A0ABS8A6B5</accession>
<dbReference type="InterPro" id="IPR008979">
    <property type="entry name" value="Galactose-bd-like_sf"/>
</dbReference>
<evidence type="ECO:0000256" key="6">
    <source>
        <dbReference type="RuleBase" id="RU000489"/>
    </source>
</evidence>
<dbReference type="CDD" id="cd04080">
    <property type="entry name" value="CBM6_cellulase-like"/>
    <property type="match status" value="2"/>
</dbReference>
<proteinExistence type="predicted"/>
<dbReference type="InterPro" id="IPR011583">
    <property type="entry name" value="Chitinase_II/V-like_cat"/>
</dbReference>
<keyword evidence="11" id="KW-1185">Reference proteome</keyword>
<protein>
    <recommendedName>
        <fullName evidence="2">chitinase</fullName>
        <ecNumber evidence="2">3.2.1.14</ecNumber>
    </recommendedName>
</protein>
<dbReference type="SMART" id="SM00606">
    <property type="entry name" value="CBD_IV"/>
    <property type="match status" value="2"/>
</dbReference>
<keyword evidence="5 6" id="KW-0326">Glycosidase</keyword>
<evidence type="ECO:0000256" key="4">
    <source>
        <dbReference type="ARBA" id="ARBA00022801"/>
    </source>
</evidence>
<dbReference type="InterPro" id="IPR001579">
    <property type="entry name" value="Glyco_hydro_18_chit_AS"/>
</dbReference>
<keyword evidence="3 7" id="KW-0732">Signal</keyword>
<evidence type="ECO:0000259" key="8">
    <source>
        <dbReference type="PROSITE" id="PS51175"/>
    </source>
</evidence>
<feature type="domain" description="CBM6" evidence="8">
    <location>
        <begin position="449"/>
        <end position="570"/>
    </location>
</feature>
<reference evidence="10" key="1">
    <citation type="submission" date="2021-10" db="EMBL/GenBank/DDBJ databases">
        <authorList>
            <person name="Dean J.D."/>
            <person name="Kim M.K."/>
            <person name="Newey C.N."/>
            <person name="Stoker T.S."/>
            <person name="Thompson D.W."/>
            <person name="Grose J.H."/>
        </authorList>
    </citation>
    <scope>NUCLEOTIDE SEQUENCE</scope>
    <source>
        <strain evidence="10">BT635</strain>
    </source>
</reference>
<dbReference type="InterPro" id="IPR005084">
    <property type="entry name" value="CBM6"/>
</dbReference>
<evidence type="ECO:0000313" key="10">
    <source>
        <dbReference type="EMBL" id="MCB2375958.1"/>
    </source>
</evidence>
<evidence type="ECO:0000256" key="3">
    <source>
        <dbReference type="ARBA" id="ARBA00022729"/>
    </source>
</evidence>
<evidence type="ECO:0000259" key="9">
    <source>
        <dbReference type="PROSITE" id="PS51910"/>
    </source>
</evidence>
<keyword evidence="4 6" id="KW-0378">Hydrolase</keyword>
<dbReference type="Pfam" id="PF03422">
    <property type="entry name" value="CBM_6"/>
    <property type="match status" value="2"/>
</dbReference>
<sequence length="669" mass="70720">MKTSILLKRTLATLLLALLASVSAVAQFRVIGYVPSWAGDVNSVQYSKLTHINYAFLLPTATGGLQPIENPAKLQSLVTLAHANNVKVLISVGGWNNGDDSAFESLGANAAYRNAFVSNLVNFANQYNLDGVDIDWEYPDAGASANNHALLMQQLSTEMRSRGKLLTAAVVGTNGGSILNSVFTSVDFLNLMAYDFNNFDHSTYDYAVQSINYWRGRGLAANKTVLGVPFYGRPSWESYAQLLARGASPNADVFNGVGYNGIPTIKSKTNLAFDQGSGIMIWELSQDATGANSLLTAINQVVVQRNGVTPPPAQAIPGRVEAERFAAQQGTQTETTTDTGGGQNVSYFDGGDWLDYAVSVATAGSYTLGFRVASATGGATLQLRTSGGTVLGSINVGNTGGWQSWQTINATVTLPAGRQTLRLYAAASTGCNVNWLNFASSTPPPTSSTLIQAEAFTSMQGVQTEVTTDAGGGQNVGYIDATDWLAYANVTFPTSGTYTIEYRVASPSGSTLSSDLNAGSIQLGNVAIPATGGWQNWATVSQTVNINAGTYSFGVYAQAGGWNFNWLRITKAGAARTAGTTLATAGAGQLDHRLEVYPNPVARTLHFQAVSALTGTFYEVLDATGRTVLQGQVSTHDLDVSALKAGIYTLRFSATGQASVTRRFVKQAE</sequence>
<feature type="signal peptide" evidence="7">
    <location>
        <begin position="1"/>
        <end position="26"/>
    </location>
</feature>
<dbReference type="PROSITE" id="PS01095">
    <property type="entry name" value="GH18_1"/>
    <property type="match status" value="1"/>
</dbReference>
<dbReference type="EMBL" id="JAJADQ010000001">
    <property type="protein sequence ID" value="MCB2375958.1"/>
    <property type="molecule type" value="Genomic_DNA"/>
</dbReference>
<dbReference type="Proteomes" id="UP001165297">
    <property type="component" value="Unassembled WGS sequence"/>
</dbReference>
<dbReference type="InterPro" id="IPR026444">
    <property type="entry name" value="Secre_tail"/>
</dbReference>
<dbReference type="Gene3D" id="3.40.5.30">
    <property type="entry name" value="(Trans)glycosidases - domain 2"/>
    <property type="match status" value="1"/>
</dbReference>
<dbReference type="NCBIfam" id="TIGR04183">
    <property type="entry name" value="Por_Secre_tail"/>
    <property type="match status" value="1"/>
</dbReference>
<dbReference type="InterPro" id="IPR001223">
    <property type="entry name" value="Glyco_hydro18_cat"/>
</dbReference>
<feature type="chain" id="PRO_5046859459" description="chitinase" evidence="7">
    <location>
        <begin position="27"/>
        <end position="669"/>
    </location>
</feature>
<name>A0ABS8A6B5_9BACT</name>